<proteinExistence type="predicted"/>
<sequence>DRVLLSPRLQCTNAVSDHCNLRLPGSRKSPTSASRVVGTTGAHHHAQLIFCISVEMGFHHAAQTGFELLSSGSLPTLAAQSARITQVSHHNWTAICLLILYFVLR</sequence>
<keyword evidence="2" id="KW-1185">Reference proteome</keyword>
<reference evidence="1 2" key="1">
    <citation type="submission" date="2013-03" db="EMBL/GenBank/DDBJ databases">
        <authorList>
            <person name="Warren W."/>
            <person name="Wilson R.K."/>
        </authorList>
    </citation>
    <scope>NUCLEOTIDE SEQUENCE</scope>
</reference>
<dbReference type="PRINTS" id="PR02045">
    <property type="entry name" value="F138DOMAIN"/>
</dbReference>
<dbReference type="AlphaFoldDB" id="A0A7N9D1U8"/>
<organism evidence="1 2">
    <name type="scientific">Macaca fascicularis</name>
    <name type="common">Crab-eating macaque</name>
    <name type="synonym">Cynomolgus monkey</name>
    <dbReference type="NCBI Taxonomy" id="9541"/>
    <lineage>
        <taxon>Eukaryota</taxon>
        <taxon>Metazoa</taxon>
        <taxon>Chordata</taxon>
        <taxon>Craniata</taxon>
        <taxon>Vertebrata</taxon>
        <taxon>Euteleostomi</taxon>
        <taxon>Mammalia</taxon>
        <taxon>Eutheria</taxon>
        <taxon>Euarchontoglires</taxon>
        <taxon>Primates</taxon>
        <taxon>Haplorrhini</taxon>
        <taxon>Catarrhini</taxon>
        <taxon>Cercopithecidae</taxon>
        <taxon>Cercopithecinae</taxon>
        <taxon>Macaca</taxon>
    </lineage>
</organism>
<dbReference type="Proteomes" id="UP000233100">
    <property type="component" value="Chromosome 8"/>
</dbReference>
<dbReference type="GeneTree" id="ENSGT00940000163505"/>
<reference evidence="1" key="2">
    <citation type="submission" date="2025-08" db="UniProtKB">
        <authorList>
            <consortium name="Ensembl"/>
        </authorList>
    </citation>
    <scope>IDENTIFICATION</scope>
</reference>
<evidence type="ECO:0000313" key="1">
    <source>
        <dbReference type="Ensembl" id="ENSMFAP00000059311.1"/>
    </source>
</evidence>
<evidence type="ECO:0000313" key="2">
    <source>
        <dbReference type="Proteomes" id="UP000233100"/>
    </source>
</evidence>
<dbReference type="PANTHER" id="PTHR12138:SF135">
    <property type="entry name" value="SAM DOMAIN-CONTAINING PROTEIN"/>
    <property type="match status" value="1"/>
</dbReference>
<protein>
    <submittedName>
        <fullName evidence="1">Uncharacterized protein</fullName>
    </submittedName>
</protein>
<accession>A0A7N9D1U8</accession>
<reference evidence="1" key="3">
    <citation type="submission" date="2025-09" db="UniProtKB">
        <authorList>
            <consortium name="Ensembl"/>
        </authorList>
    </citation>
    <scope>IDENTIFICATION</scope>
</reference>
<dbReference type="Ensembl" id="ENSMFAT00000074258.1">
    <property type="protein sequence ID" value="ENSMFAP00000059311.1"/>
    <property type="gene ID" value="ENSMFAG00000063600.1"/>
</dbReference>
<dbReference type="PANTHER" id="PTHR12138">
    <property type="entry name" value="PRIMATE-EXPANDED PROTEIN FAMILY"/>
    <property type="match status" value="1"/>
</dbReference>
<name>A0A7N9D1U8_MACFA</name>